<sequence length="323" mass="34972">MNDPFGRKIDYLRISVTDRCNERCLYCMPEGYKGWAQRPDHLTAEELIRIATSASRLGFKKFRLTGGEPLLRPDLATIAAGIAALPTTTSLGLSTNGTRLASAARDLSNAGVTSVNVSLDALDTDTYRRVTGGRLADALAGIHAALTADFESVKLNVVLMRGVNEDQLVPLVRFAAEHRTPVRFIELMPLTRTDVLSSENFLSCEDARARIESELGPLETLPDYRAGHGPARYTRAQNGALVGFIGALTTPDFCGTCNKLRLTADGKLRPCLGRHGEIDLLAPLRAGHADLDALLTEAIANKPEDHTFQTDYVPSRPMTAIGG</sequence>
<feature type="domain" description="Radical SAM core" evidence="11">
    <location>
        <begin position="4"/>
        <end position="231"/>
    </location>
</feature>
<evidence type="ECO:0000256" key="2">
    <source>
        <dbReference type="ARBA" id="ARBA00022485"/>
    </source>
</evidence>
<dbReference type="InterPro" id="IPR058240">
    <property type="entry name" value="rSAM_sf"/>
</dbReference>
<evidence type="ECO:0000256" key="7">
    <source>
        <dbReference type="ARBA" id="ARBA00023014"/>
    </source>
</evidence>
<keyword evidence="13" id="KW-1185">Reference proteome</keyword>
<dbReference type="InterPro" id="IPR010505">
    <property type="entry name" value="MoaA_twitch"/>
</dbReference>
<comment type="cofactor">
    <cofactor evidence="1">
        <name>[4Fe-4S] cluster</name>
        <dbReference type="ChEBI" id="CHEBI:49883"/>
    </cofactor>
</comment>
<dbReference type="InterPro" id="IPR007197">
    <property type="entry name" value="rSAM"/>
</dbReference>
<evidence type="ECO:0000256" key="6">
    <source>
        <dbReference type="ARBA" id="ARBA00023004"/>
    </source>
</evidence>
<dbReference type="SFLD" id="SFLDG01386">
    <property type="entry name" value="main_SPASM_domain-containing"/>
    <property type="match status" value="1"/>
</dbReference>
<comment type="caution">
    <text evidence="12">The sequence shown here is derived from an EMBL/GenBank/DDBJ whole genome shotgun (WGS) entry which is preliminary data.</text>
</comment>
<dbReference type="PANTHER" id="PTHR22960">
    <property type="entry name" value="MOLYBDOPTERIN COFACTOR SYNTHESIS PROTEIN A"/>
    <property type="match status" value="1"/>
</dbReference>
<dbReference type="RefSeq" id="WP_144229162.1">
    <property type="nucleotide sequence ID" value="NZ_CBCRVV010000046.1"/>
</dbReference>
<dbReference type="EMBL" id="VMBG01000001">
    <property type="protein sequence ID" value="TSJ78821.1"/>
    <property type="molecule type" value="Genomic_DNA"/>
</dbReference>
<evidence type="ECO:0000313" key="12">
    <source>
        <dbReference type="EMBL" id="TSJ78821.1"/>
    </source>
</evidence>
<evidence type="ECO:0000256" key="9">
    <source>
        <dbReference type="ARBA" id="ARBA00023150"/>
    </source>
</evidence>
<dbReference type="Pfam" id="PF04055">
    <property type="entry name" value="Radical_SAM"/>
    <property type="match status" value="1"/>
</dbReference>
<keyword evidence="7" id="KW-0411">Iron-sulfur</keyword>
<dbReference type="CDD" id="cd01335">
    <property type="entry name" value="Radical_SAM"/>
    <property type="match status" value="1"/>
</dbReference>
<evidence type="ECO:0000256" key="4">
    <source>
        <dbReference type="ARBA" id="ARBA00022723"/>
    </source>
</evidence>
<dbReference type="InterPro" id="IPR040064">
    <property type="entry name" value="MoaA-like"/>
</dbReference>
<dbReference type="CDD" id="cd21117">
    <property type="entry name" value="Twitch_MoaA"/>
    <property type="match status" value="1"/>
</dbReference>
<dbReference type="GO" id="GO:0046872">
    <property type="term" value="F:metal ion binding"/>
    <property type="evidence" value="ECO:0007669"/>
    <property type="project" value="UniProtKB-KW"/>
</dbReference>
<reference evidence="12 13" key="1">
    <citation type="submission" date="2019-07" db="EMBL/GenBank/DDBJ databases">
        <title>Description of 53C-WASEF.</title>
        <authorList>
            <person name="Pitt A."/>
            <person name="Hahn M.W."/>
        </authorList>
    </citation>
    <scope>NUCLEOTIDE SEQUENCE [LARGE SCALE GENOMIC DNA]</scope>
    <source>
        <strain evidence="12 13">53C-WASEF</strain>
    </source>
</reference>
<gene>
    <name evidence="12" type="primary">moaA</name>
    <name evidence="12" type="ORF">FPL22_05800</name>
</gene>
<keyword evidence="6" id="KW-0408">Iron</keyword>
<dbReference type="GO" id="GO:0051539">
    <property type="term" value="F:4 iron, 4 sulfur cluster binding"/>
    <property type="evidence" value="ECO:0007669"/>
    <property type="project" value="UniProtKB-KW"/>
</dbReference>
<dbReference type="SMART" id="SM00729">
    <property type="entry name" value="Elp3"/>
    <property type="match status" value="1"/>
</dbReference>
<dbReference type="NCBIfam" id="TIGR02666">
    <property type="entry name" value="moaA"/>
    <property type="match status" value="1"/>
</dbReference>
<dbReference type="InterPro" id="IPR050105">
    <property type="entry name" value="MoCo_biosynth_MoaA/MoaC"/>
</dbReference>
<organism evidence="12 13">
    <name type="scientific">Rariglobus hedericola</name>
    <dbReference type="NCBI Taxonomy" id="2597822"/>
    <lineage>
        <taxon>Bacteria</taxon>
        <taxon>Pseudomonadati</taxon>
        <taxon>Verrucomicrobiota</taxon>
        <taxon>Opitutia</taxon>
        <taxon>Opitutales</taxon>
        <taxon>Opitutaceae</taxon>
        <taxon>Rariglobus</taxon>
    </lineage>
</organism>
<evidence type="ECO:0000256" key="10">
    <source>
        <dbReference type="ARBA" id="ARBA00023239"/>
    </source>
</evidence>
<keyword evidence="10" id="KW-0456">Lyase</keyword>
<keyword evidence="2" id="KW-0004">4Fe-4S</keyword>
<dbReference type="SFLD" id="SFLDS00029">
    <property type="entry name" value="Radical_SAM"/>
    <property type="match status" value="1"/>
</dbReference>
<dbReference type="GO" id="GO:0061799">
    <property type="term" value="F:cyclic pyranopterin monophosphate synthase activity"/>
    <property type="evidence" value="ECO:0007669"/>
    <property type="project" value="TreeGrafter"/>
</dbReference>
<evidence type="ECO:0000256" key="3">
    <source>
        <dbReference type="ARBA" id="ARBA00022691"/>
    </source>
</evidence>
<dbReference type="InterPro" id="IPR006638">
    <property type="entry name" value="Elp3/MiaA/NifB-like_rSAM"/>
</dbReference>
<accession>A0A556QQB4</accession>
<evidence type="ECO:0000256" key="1">
    <source>
        <dbReference type="ARBA" id="ARBA00001966"/>
    </source>
</evidence>
<dbReference type="GO" id="GO:0061798">
    <property type="term" value="F:GTP 3',8'-cyclase activity"/>
    <property type="evidence" value="ECO:0007669"/>
    <property type="project" value="TreeGrafter"/>
</dbReference>
<dbReference type="AlphaFoldDB" id="A0A556QQB4"/>
<evidence type="ECO:0000256" key="5">
    <source>
        <dbReference type="ARBA" id="ARBA00022741"/>
    </source>
</evidence>
<dbReference type="OrthoDB" id="9763993at2"/>
<evidence type="ECO:0000259" key="11">
    <source>
        <dbReference type="PROSITE" id="PS51918"/>
    </source>
</evidence>
<dbReference type="Proteomes" id="UP000315648">
    <property type="component" value="Unassembled WGS sequence"/>
</dbReference>
<dbReference type="PROSITE" id="PS51918">
    <property type="entry name" value="RADICAL_SAM"/>
    <property type="match status" value="1"/>
</dbReference>
<keyword evidence="5" id="KW-0547">Nucleotide-binding</keyword>
<keyword evidence="3" id="KW-0949">S-adenosyl-L-methionine</keyword>
<proteinExistence type="predicted"/>
<dbReference type="Gene3D" id="3.20.20.70">
    <property type="entry name" value="Aldolase class I"/>
    <property type="match status" value="1"/>
</dbReference>
<keyword evidence="9" id="KW-0501">Molybdenum cofactor biosynthesis</keyword>
<dbReference type="GO" id="GO:0005525">
    <property type="term" value="F:GTP binding"/>
    <property type="evidence" value="ECO:0007669"/>
    <property type="project" value="UniProtKB-KW"/>
</dbReference>
<dbReference type="SFLD" id="SFLDG01383">
    <property type="entry name" value="cyclic_pyranopterin_phosphate"/>
    <property type="match status" value="1"/>
</dbReference>
<name>A0A556QQB4_9BACT</name>
<keyword evidence="8" id="KW-0342">GTP-binding</keyword>
<dbReference type="Pfam" id="PF06463">
    <property type="entry name" value="Mob_synth_C"/>
    <property type="match status" value="1"/>
</dbReference>
<dbReference type="InterPro" id="IPR013785">
    <property type="entry name" value="Aldolase_TIM"/>
</dbReference>
<dbReference type="InterPro" id="IPR013483">
    <property type="entry name" value="MoaA"/>
</dbReference>
<keyword evidence="4" id="KW-0479">Metal-binding</keyword>
<dbReference type="PANTHER" id="PTHR22960:SF0">
    <property type="entry name" value="MOLYBDENUM COFACTOR BIOSYNTHESIS PROTEIN 1"/>
    <property type="match status" value="1"/>
</dbReference>
<dbReference type="SFLD" id="SFLDG01067">
    <property type="entry name" value="SPASM/twitch_domain_containing"/>
    <property type="match status" value="1"/>
</dbReference>
<dbReference type="GO" id="GO:0006777">
    <property type="term" value="P:Mo-molybdopterin cofactor biosynthetic process"/>
    <property type="evidence" value="ECO:0007669"/>
    <property type="project" value="UniProtKB-KW"/>
</dbReference>
<evidence type="ECO:0000313" key="13">
    <source>
        <dbReference type="Proteomes" id="UP000315648"/>
    </source>
</evidence>
<dbReference type="SUPFAM" id="SSF102114">
    <property type="entry name" value="Radical SAM enzymes"/>
    <property type="match status" value="1"/>
</dbReference>
<protein>
    <submittedName>
        <fullName evidence="12">GTP 3',8-cyclase MoaA</fullName>
    </submittedName>
</protein>
<evidence type="ECO:0000256" key="8">
    <source>
        <dbReference type="ARBA" id="ARBA00023134"/>
    </source>
</evidence>